<comment type="function">
    <text evidence="12">Involved in the conversion of glucose to GDP-L-fucose, which can be converted to L-fucose, a capsular polysaccharide.</text>
</comment>
<dbReference type="InterPro" id="IPR046458">
    <property type="entry name" value="PMI_typeI_hel"/>
</dbReference>
<dbReference type="FunFam" id="2.60.120.10:FF:000030">
    <property type="entry name" value="Mannose-6-phosphate isomerase ManA"/>
    <property type="match status" value="1"/>
</dbReference>
<evidence type="ECO:0000256" key="6">
    <source>
        <dbReference type="ARBA" id="ARBA00022490"/>
    </source>
</evidence>
<organism evidence="18 19">
    <name type="scientific">Vibrio palustris</name>
    <dbReference type="NCBI Taxonomy" id="1918946"/>
    <lineage>
        <taxon>Bacteria</taxon>
        <taxon>Pseudomonadati</taxon>
        <taxon>Pseudomonadota</taxon>
        <taxon>Gammaproteobacteria</taxon>
        <taxon>Vibrionales</taxon>
        <taxon>Vibrionaceae</taxon>
        <taxon>Vibrio</taxon>
    </lineage>
</organism>
<keyword evidence="9 18" id="KW-0413">Isomerase</keyword>
<dbReference type="PIRSF" id="PIRSF001480">
    <property type="entry name" value="Mannose-6-phosphate_isomerase"/>
    <property type="match status" value="1"/>
</dbReference>
<feature type="binding site" evidence="14">
    <location>
        <position position="141"/>
    </location>
    <ligand>
        <name>Zn(2+)</name>
        <dbReference type="ChEBI" id="CHEBI:29105"/>
    </ligand>
</feature>
<dbReference type="STRING" id="1918946.VPAL9027_01378"/>
<comment type="cofactor">
    <cofactor evidence="14">
        <name>Zn(2+)</name>
        <dbReference type="ChEBI" id="CHEBI:29105"/>
    </cofactor>
    <text evidence="14">Binds 1 zinc ion per subunit.</text>
</comment>
<evidence type="ECO:0000256" key="10">
    <source>
        <dbReference type="ARBA" id="ARBA00029741"/>
    </source>
</evidence>
<dbReference type="PROSITE" id="PS00965">
    <property type="entry name" value="PMI_I_1"/>
    <property type="match status" value="1"/>
</dbReference>
<accession>A0A1R4B3B9</accession>
<dbReference type="PRINTS" id="PR00714">
    <property type="entry name" value="MAN6PISMRASE"/>
</dbReference>
<evidence type="ECO:0000256" key="4">
    <source>
        <dbReference type="ARBA" id="ARBA00011956"/>
    </source>
</evidence>
<dbReference type="EC" id="5.3.1.8" evidence="4"/>
<evidence type="ECO:0000256" key="9">
    <source>
        <dbReference type="ARBA" id="ARBA00023235"/>
    </source>
</evidence>
<proteinExistence type="inferred from homology"/>
<dbReference type="EMBL" id="FUFT01000002">
    <property type="protein sequence ID" value="SJL83412.1"/>
    <property type="molecule type" value="Genomic_DNA"/>
</dbReference>
<dbReference type="RefSeq" id="WP_077313498.1">
    <property type="nucleotide sequence ID" value="NZ_AP024887.1"/>
</dbReference>
<dbReference type="GO" id="GO:0009298">
    <property type="term" value="P:GDP-mannose biosynthetic process"/>
    <property type="evidence" value="ECO:0007669"/>
    <property type="project" value="InterPro"/>
</dbReference>
<comment type="catalytic activity">
    <reaction evidence="1">
        <text>D-mannose 6-phosphate = D-fructose 6-phosphate</text>
        <dbReference type="Rhea" id="RHEA:12356"/>
        <dbReference type="ChEBI" id="CHEBI:58735"/>
        <dbReference type="ChEBI" id="CHEBI:61527"/>
        <dbReference type="EC" id="5.3.1.8"/>
    </reaction>
</comment>
<evidence type="ECO:0000256" key="1">
    <source>
        <dbReference type="ARBA" id="ARBA00000757"/>
    </source>
</evidence>
<dbReference type="Proteomes" id="UP000189475">
    <property type="component" value="Unassembled WGS sequence"/>
</dbReference>
<dbReference type="InterPro" id="IPR018050">
    <property type="entry name" value="Pmannose_isomerase-type1_CS"/>
</dbReference>
<dbReference type="InterPro" id="IPR014710">
    <property type="entry name" value="RmlC-like_jellyroll"/>
</dbReference>
<evidence type="ECO:0000256" key="14">
    <source>
        <dbReference type="PIRSR" id="PIRSR001480-2"/>
    </source>
</evidence>
<dbReference type="InterPro" id="IPR011051">
    <property type="entry name" value="RmlC_Cupin_sf"/>
</dbReference>
<keyword evidence="7 14" id="KW-0479">Metal-binding</keyword>
<dbReference type="InterPro" id="IPR046457">
    <property type="entry name" value="PMI_typeI_cat"/>
</dbReference>
<dbReference type="Pfam" id="PF20511">
    <property type="entry name" value="PMI_typeI_cat"/>
    <property type="match status" value="1"/>
</dbReference>
<evidence type="ECO:0000256" key="13">
    <source>
        <dbReference type="PIRSR" id="PIRSR001480-1"/>
    </source>
</evidence>
<feature type="binding site" evidence="14">
    <location>
        <position position="264"/>
    </location>
    <ligand>
        <name>Zn(2+)</name>
        <dbReference type="ChEBI" id="CHEBI:29105"/>
    </ligand>
</feature>
<dbReference type="CDD" id="cd07011">
    <property type="entry name" value="cupin_PMI_type_I_N"/>
    <property type="match status" value="1"/>
</dbReference>
<evidence type="ECO:0000256" key="2">
    <source>
        <dbReference type="ARBA" id="ARBA00004496"/>
    </source>
</evidence>
<comment type="subcellular location">
    <subcellularLocation>
        <location evidence="2">Cytoplasm</location>
    </subcellularLocation>
</comment>
<keyword evidence="19" id="KW-1185">Reference proteome</keyword>
<feature type="active site" evidence="13">
    <location>
        <position position="283"/>
    </location>
</feature>
<sequence length="398" mass="44674">MLLNKKTAFFRMQNVIKNYSWGSKTSIYELFGIPNSENKPQAEIWMGTHPNGCSTVECQATKLKLSDLIAKDKTSFLSAKTVEEFGELPYLFKVLAANQALSVQVHPSKQEAEVGYEKENNAGIPINSPVRNYKDSNHKPELVYALTRYQAMNGFRNFTEILNLFKSIKSETLLPLIQRFSIDQTASGLEKFFVTLLSLSGQQKKLALNDLLSFAQRKTTDISELILELSQTYPGDIGLFTPLLLNIITLNPGEAMYLEARTPHAYIKGTGLEVMANSDNVLRAGLTTKHIDVIELASCTDFKEKTFETLKLEPTVHEFGEQKYAPPISDFKFSLYPSPSQAVVKPQSAEIIMAIDTDVTLTHRNENFVLSKGQSVFIPAYVDEYSIQSQARIARVYN</sequence>
<name>A0A1R4B3B9_9VIBR</name>
<dbReference type="GO" id="GO:0005975">
    <property type="term" value="P:carbohydrate metabolic process"/>
    <property type="evidence" value="ECO:0007669"/>
    <property type="project" value="InterPro"/>
</dbReference>
<feature type="binding site" evidence="14">
    <location>
        <position position="106"/>
    </location>
    <ligand>
        <name>Zn(2+)</name>
        <dbReference type="ChEBI" id="CHEBI:29105"/>
    </ligand>
</feature>
<evidence type="ECO:0000256" key="7">
    <source>
        <dbReference type="ARBA" id="ARBA00022723"/>
    </source>
</evidence>
<dbReference type="Pfam" id="PF20512">
    <property type="entry name" value="PMI_typeI_hel"/>
    <property type="match status" value="1"/>
</dbReference>
<keyword evidence="6" id="KW-0963">Cytoplasm</keyword>
<feature type="binding site" evidence="14">
    <location>
        <position position="104"/>
    </location>
    <ligand>
        <name>Zn(2+)</name>
        <dbReference type="ChEBI" id="CHEBI:29105"/>
    </ligand>
</feature>
<dbReference type="SUPFAM" id="SSF51182">
    <property type="entry name" value="RmlC-like cupins"/>
    <property type="match status" value="1"/>
</dbReference>
<evidence type="ECO:0000313" key="19">
    <source>
        <dbReference type="Proteomes" id="UP000189475"/>
    </source>
</evidence>
<evidence type="ECO:0000256" key="8">
    <source>
        <dbReference type="ARBA" id="ARBA00022833"/>
    </source>
</evidence>
<dbReference type="OrthoDB" id="9792649at2"/>
<keyword evidence="8 14" id="KW-0862">Zinc</keyword>
<feature type="domain" description="Phosphomannose isomerase type I helical insertion" evidence="16">
    <location>
        <begin position="177"/>
        <end position="245"/>
    </location>
</feature>
<evidence type="ECO:0000256" key="3">
    <source>
        <dbReference type="ARBA" id="ARBA00010772"/>
    </source>
</evidence>
<dbReference type="Gene3D" id="1.10.441.10">
    <property type="entry name" value="Phosphomannose Isomerase, domain 2"/>
    <property type="match status" value="1"/>
</dbReference>
<evidence type="ECO:0000256" key="12">
    <source>
        <dbReference type="ARBA" id="ARBA00058469"/>
    </source>
</evidence>
<evidence type="ECO:0000256" key="5">
    <source>
        <dbReference type="ARBA" id="ARBA00018236"/>
    </source>
</evidence>
<reference evidence="18 19" key="1">
    <citation type="submission" date="2017-02" db="EMBL/GenBank/DDBJ databases">
        <authorList>
            <person name="Peterson S.W."/>
        </authorList>
    </citation>
    <scope>NUCLEOTIDE SEQUENCE [LARGE SCALE GENOMIC DNA]</scope>
    <source>
        <strain evidence="18 19">CECT 9027</strain>
    </source>
</reference>
<dbReference type="InterPro" id="IPR016305">
    <property type="entry name" value="Mannose-6-P_Isomerase"/>
</dbReference>
<dbReference type="GO" id="GO:0004476">
    <property type="term" value="F:mannose-6-phosphate isomerase activity"/>
    <property type="evidence" value="ECO:0007669"/>
    <property type="project" value="UniProtKB-EC"/>
</dbReference>
<evidence type="ECO:0000256" key="11">
    <source>
        <dbReference type="ARBA" id="ARBA00030762"/>
    </source>
</evidence>
<evidence type="ECO:0000313" key="18">
    <source>
        <dbReference type="EMBL" id="SJL83412.1"/>
    </source>
</evidence>
<gene>
    <name evidence="18" type="primary">manA</name>
    <name evidence="18" type="ORF">VPAL9027_01378</name>
</gene>
<evidence type="ECO:0000259" key="15">
    <source>
        <dbReference type="Pfam" id="PF20511"/>
    </source>
</evidence>
<dbReference type="Pfam" id="PF21621">
    <property type="entry name" value="MPI_cupin_dom"/>
    <property type="match status" value="1"/>
</dbReference>
<feature type="domain" description="Mannose-6-phosphate isomerase cupin" evidence="17">
    <location>
        <begin position="329"/>
        <end position="398"/>
    </location>
</feature>
<dbReference type="PANTHER" id="PTHR10309">
    <property type="entry name" value="MANNOSE-6-PHOSPHATE ISOMERASE"/>
    <property type="match status" value="1"/>
</dbReference>
<dbReference type="GO" id="GO:0008270">
    <property type="term" value="F:zinc ion binding"/>
    <property type="evidence" value="ECO:0007669"/>
    <property type="project" value="InterPro"/>
</dbReference>
<evidence type="ECO:0000259" key="16">
    <source>
        <dbReference type="Pfam" id="PF20512"/>
    </source>
</evidence>
<dbReference type="Gene3D" id="2.60.120.10">
    <property type="entry name" value="Jelly Rolls"/>
    <property type="match status" value="2"/>
</dbReference>
<dbReference type="AlphaFoldDB" id="A0A1R4B3B9"/>
<protein>
    <recommendedName>
        <fullName evidence="5">Mannose-6-phosphate isomerase</fullName>
        <ecNumber evidence="4">5.3.1.8</ecNumber>
    </recommendedName>
    <alternativeName>
        <fullName evidence="10">Phosphohexomutase</fullName>
    </alternativeName>
    <alternativeName>
        <fullName evidence="11">Phosphomannose isomerase</fullName>
    </alternativeName>
</protein>
<comment type="similarity">
    <text evidence="3">Belongs to the mannose-6-phosphate isomerase type 1 family.</text>
</comment>
<dbReference type="PANTHER" id="PTHR10309:SF0">
    <property type="entry name" value="MANNOSE-6-PHOSPHATE ISOMERASE"/>
    <property type="match status" value="1"/>
</dbReference>
<feature type="domain" description="Phosphomannose isomerase type I catalytic" evidence="15">
    <location>
        <begin position="10"/>
        <end position="157"/>
    </location>
</feature>
<dbReference type="InterPro" id="IPR049071">
    <property type="entry name" value="MPI_cupin_dom"/>
</dbReference>
<dbReference type="InterPro" id="IPR001250">
    <property type="entry name" value="Man6P_Isoase-1"/>
</dbReference>
<dbReference type="GO" id="GO:0005829">
    <property type="term" value="C:cytosol"/>
    <property type="evidence" value="ECO:0007669"/>
    <property type="project" value="TreeGrafter"/>
</dbReference>
<evidence type="ECO:0000259" key="17">
    <source>
        <dbReference type="Pfam" id="PF21621"/>
    </source>
</evidence>
<dbReference type="NCBIfam" id="TIGR00218">
    <property type="entry name" value="manA"/>
    <property type="match status" value="1"/>
</dbReference>